<reference evidence="1" key="1">
    <citation type="submission" date="2020-08" db="EMBL/GenBank/DDBJ databases">
        <title>Changes in the skin microbiome associated with squamous cell carcinoma in transplant recipients.</title>
        <authorList>
            <person name="Zaugg J."/>
            <person name="Krueger A."/>
            <person name="Lachner N."/>
        </authorList>
    </citation>
    <scope>NUCLEOTIDE SEQUENCE</scope>
    <source>
        <strain evidence="1">R5988</strain>
    </source>
</reference>
<dbReference type="AlphaFoldDB" id="A0A7I0BKN1"/>
<evidence type="ECO:0008006" key="3">
    <source>
        <dbReference type="Google" id="ProtNLM"/>
    </source>
</evidence>
<evidence type="ECO:0000313" key="1">
    <source>
        <dbReference type="EMBL" id="MBF2231367.1"/>
    </source>
</evidence>
<evidence type="ECO:0000313" key="2">
    <source>
        <dbReference type="Proteomes" id="UP000648077"/>
    </source>
</evidence>
<dbReference type="Proteomes" id="UP000648077">
    <property type="component" value="Unassembled WGS sequence"/>
</dbReference>
<protein>
    <recommendedName>
        <fullName evidence="3">YokE-like PH domain-containing protein</fullName>
    </recommendedName>
</protein>
<dbReference type="EMBL" id="JACGQI010000041">
    <property type="protein sequence ID" value="MBF2231367.1"/>
    <property type="molecule type" value="Genomic_DNA"/>
</dbReference>
<proteinExistence type="predicted"/>
<gene>
    <name evidence="1" type="ORF">H3963_13285</name>
</gene>
<accession>A0A7I0BKN1</accession>
<comment type="caution">
    <text evidence="1">The sequence shown here is derived from an EMBL/GenBank/DDBJ whole genome shotgun (WGS) entry which is preliminary data.</text>
</comment>
<organism evidence="1 2">
    <name type="scientific">Staphylococcus epidermidis</name>
    <dbReference type="NCBI Taxonomy" id="1282"/>
    <lineage>
        <taxon>Bacteria</taxon>
        <taxon>Bacillati</taxon>
        <taxon>Bacillota</taxon>
        <taxon>Bacilli</taxon>
        <taxon>Bacillales</taxon>
        <taxon>Staphylococcaceae</taxon>
        <taxon>Staphylococcus</taxon>
    </lineage>
</organism>
<sequence>MQFKLKEDKILEFLDLNFPQQTFEKGRLLIGQNKRQPLHVYYFGEKFLALLNVNFNTFEYIKVDEVDYNDIKKITLKDGLLFKKMFIETEDFMFNYSTSKALLSDFQNNNFNHFIQNKKERVIFEDGHFI</sequence>
<dbReference type="RefSeq" id="WP_002445784.1">
    <property type="nucleotide sequence ID" value="NZ_CAJUVF010000047.1"/>
</dbReference>
<name>A0A7I0BKN1_STAEP</name>